<proteinExistence type="predicted"/>
<evidence type="ECO:0000313" key="2">
    <source>
        <dbReference type="EMBL" id="MBR8829506.1"/>
    </source>
</evidence>
<feature type="compositionally biased region" description="Basic and acidic residues" evidence="1">
    <location>
        <begin position="62"/>
        <end position="72"/>
    </location>
</feature>
<feature type="region of interest" description="Disordered" evidence="1">
    <location>
        <begin position="52"/>
        <end position="72"/>
    </location>
</feature>
<reference evidence="2" key="1">
    <citation type="submission" date="2021-02" db="EMBL/GenBank/DDBJ databases">
        <title>Metagenome analyses of Stigonema ocellatum DSM 106950, Chlorogloea purpurea SAG 13.99 and Gomphosphaeria aponina DSM 107014.</title>
        <authorList>
            <person name="Marter P."/>
            <person name="Huang S."/>
        </authorList>
    </citation>
    <scope>NUCLEOTIDE SEQUENCE</scope>
    <source>
        <strain evidence="2">JP213</strain>
    </source>
</reference>
<comment type="caution">
    <text evidence="2">The sequence shown here is derived from an EMBL/GenBank/DDBJ whole genome shotgun (WGS) entry which is preliminary data.</text>
</comment>
<dbReference type="AlphaFoldDB" id="A0A941GY08"/>
<evidence type="ECO:0000313" key="3">
    <source>
        <dbReference type="Proteomes" id="UP000767446"/>
    </source>
</evidence>
<dbReference type="Proteomes" id="UP000767446">
    <property type="component" value="Unassembled WGS sequence"/>
</dbReference>
<evidence type="ECO:0000256" key="1">
    <source>
        <dbReference type="SAM" id="MobiDB-lite"/>
    </source>
</evidence>
<gene>
    <name evidence="2" type="ORF">DSM107014_16690</name>
</gene>
<organism evidence="2 3">
    <name type="scientific">Gomphosphaeria aponina SAG 52.96 = DSM 107014</name>
    <dbReference type="NCBI Taxonomy" id="1521640"/>
    <lineage>
        <taxon>Bacteria</taxon>
        <taxon>Bacillati</taxon>
        <taxon>Cyanobacteriota</taxon>
        <taxon>Cyanophyceae</taxon>
        <taxon>Oscillatoriophycideae</taxon>
        <taxon>Chroococcales</taxon>
        <taxon>Gomphosphaeriaceae</taxon>
        <taxon>Gomphosphaeria</taxon>
    </lineage>
</organism>
<accession>A0A941GY08</accession>
<name>A0A941GY08_9CHRO</name>
<dbReference type="EMBL" id="JADQBC010000141">
    <property type="protein sequence ID" value="MBR8829506.1"/>
    <property type="molecule type" value="Genomic_DNA"/>
</dbReference>
<protein>
    <submittedName>
        <fullName evidence="2">Uncharacterized protein</fullName>
    </submittedName>
</protein>
<sequence length="72" mass="8311">MSQQFKEVRNLEAISQTENNDSVEKQIEDDAETMAVANNQKFLAILKRSRQRQKTEGGISIEEMRQRLGLDD</sequence>